<feature type="compositionally biased region" description="Polar residues" evidence="11">
    <location>
        <begin position="1"/>
        <end position="11"/>
    </location>
</feature>
<reference evidence="13 14" key="1">
    <citation type="submission" date="2019-12" db="EMBL/GenBank/DDBJ databases">
        <authorList>
            <person name="Alioto T."/>
            <person name="Alioto T."/>
            <person name="Gomez Garrido J."/>
        </authorList>
    </citation>
    <scope>NUCLEOTIDE SEQUENCE [LARGE SCALE GENOMIC DNA]</scope>
</reference>
<feature type="region of interest" description="Disordered" evidence="11">
    <location>
        <begin position="1"/>
        <end position="57"/>
    </location>
</feature>
<evidence type="ECO:0000256" key="6">
    <source>
        <dbReference type="ARBA" id="ARBA00023054"/>
    </source>
</evidence>
<evidence type="ECO:0000256" key="10">
    <source>
        <dbReference type="SAM" id="Coils"/>
    </source>
</evidence>
<dbReference type="GO" id="GO:0005524">
    <property type="term" value="F:ATP binding"/>
    <property type="evidence" value="ECO:0007669"/>
    <property type="project" value="InterPro"/>
</dbReference>
<dbReference type="Gramene" id="OE9A083912T2">
    <property type="protein sequence ID" value="OE9A083912C2"/>
    <property type="gene ID" value="OE9A083912"/>
</dbReference>
<dbReference type="PROSITE" id="PS00678">
    <property type="entry name" value="WD_REPEATS_1"/>
    <property type="match status" value="2"/>
</dbReference>
<comment type="caution">
    <text evidence="13">The sequence shown here is derived from an EMBL/GenBank/DDBJ whole genome shotgun (WGS) entry which is preliminary data.</text>
</comment>
<dbReference type="InterPro" id="IPR036322">
    <property type="entry name" value="WD40_repeat_dom_sf"/>
</dbReference>
<dbReference type="SMART" id="SM00320">
    <property type="entry name" value="WD40"/>
    <property type="match status" value="7"/>
</dbReference>
<dbReference type="Proteomes" id="UP000594638">
    <property type="component" value="Unassembled WGS sequence"/>
</dbReference>
<dbReference type="PROSITE" id="PS50082">
    <property type="entry name" value="WD_REPEATS_2"/>
    <property type="match status" value="2"/>
</dbReference>
<keyword evidence="8" id="KW-0607">Phytochrome signaling pathway</keyword>
<organism evidence="13 14">
    <name type="scientific">Olea europaea subsp. europaea</name>
    <dbReference type="NCBI Taxonomy" id="158383"/>
    <lineage>
        <taxon>Eukaryota</taxon>
        <taxon>Viridiplantae</taxon>
        <taxon>Streptophyta</taxon>
        <taxon>Embryophyta</taxon>
        <taxon>Tracheophyta</taxon>
        <taxon>Spermatophyta</taxon>
        <taxon>Magnoliopsida</taxon>
        <taxon>eudicotyledons</taxon>
        <taxon>Gunneridae</taxon>
        <taxon>Pentapetalae</taxon>
        <taxon>asterids</taxon>
        <taxon>lamiids</taxon>
        <taxon>Lamiales</taxon>
        <taxon>Oleaceae</taxon>
        <taxon>Oleeae</taxon>
        <taxon>Olea</taxon>
    </lineage>
</organism>
<keyword evidence="6 10" id="KW-0175">Coiled coil</keyword>
<dbReference type="InterPro" id="IPR020472">
    <property type="entry name" value="WD40_PAC1"/>
</dbReference>
<feature type="region of interest" description="Disordered" evidence="11">
    <location>
        <begin position="367"/>
        <end position="433"/>
    </location>
</feature>
<evidence type="ECO:0000256" key="3">
    <source>
        <dbReference type="ARBA" id="ARBA00022679"/>
    </source>
</evidence>
<dbReference type="PRINTS" id="PR00320">
    <property type="entry name" value="GPROTEINBRPT"/>
</dbReference>
<dbReference type="AlphaFoldDB" id="A0A8S0UJB9"/>
<evidence type="ECO:0000256" key="5">
    <source>
        <dbReference type="ARBA" id="ARBA00022786"/>
    </source>
</evidence>
<dbReference type="GO" id="GO:0009640">
    <property type="term" value="P:photomorphogenesis"/>
    <property type="evidence" value="ECO:0007669"/>
    <property type="project" value="InterPro"/>
</dbReference>
<feature type="compositionally biased region" description="Polar residues" evidence="11">
    <location>
        <begin position="36"/>
        <end position="48"/>
    </location>
</feature>
<dbReference type="GO" id="GO:0042802">
    <property type="term" value="F:identical protein binding"/>
    <property type="evidence" value="ECO:0007669"/>
    <property type="project" value="UniProtKB-ARBA"/>
</dbReference>
<evidence type="ECO:0000256" key="4">
    <source>
        <dbReference type="ARBA" id="ARBA00022737"/>
    </source>
</evidence>
<feature type="coiled-coil region" evidence="10">
    <location>
        <begin position="303"/>
        <end position="330"/>
    </location>
</feature>
<evidence type="ECO:0000313" key="13">
    <source>
        <dbReference type="EMBL" id="CAA3018151.1"/>
    </source>
</evidence>
<dbReference type="GO" id="GO:0004672">
    <property type="term" value="F:protein kinase activity"/>
    <property type="evidence" value="ECO:0007669"/>
    <property type="project" value="InterPro"/>
</dbReference>
<dbReference type="SUPFAM" id="SSF56112">
    <property type="entry name" value="Protein kinase-like (PK-like)"/>
    <property type="match status" value="1"/>
</dbReference>
<dbReference type="InterPro" id="IPR001680">
    <property type="entry name" value="WD40_rpt"/>
</dbReference>
<evidence type="ECO:0000256" key="8">
    <source>
        <dbReference type="ARBA" id="ARBA00084091"/>
    </source>
</evidence>
<dbReference type="InterPro" id="IPR044630">
    <property type="entry name" value="SPA1/2/3/4"/>
</dbReference>
<dbReference type="Gene3D" id="2.130.10.10">
    <property type="entry name" value="YVTN repeat-like/Quinoprotein amine dehydrogenase"/>
    <property type="match status" value="1"/>
</dbReference>
<dbReference type="InterPro" id="IPR011009">
    <property type="entry name" value="Kinase-like_dom_sf"/>
</dbReference>
<keyword evidence="7" id="KW-0539">Nucleus</keyword>
<evidence type="ECO:0000256" key="9">
    <source>
        <dbReference type="PROSITE-ProRule" id="PRU00221"/>
    </source>
</evidence>
<evidence type="ECO:0000256" key="7">
    <source>
        <dbReference type="ARBA" id="ARBA00023242"/>
    </source>
</evidence>
<dbReference type="PROSITE" id="PS50294">
    <property type="entry name" value="WD_REPEATS_REGION"/>
    <property type="match status" value="2"/>
</dbReference>
<feature type="repeat" description="WD" evidence="9">
    <location>
        <begin position="623"/>
        <end position="665"/>
    </location>
</feature>
<dbReference type="InterPro" id="IPR000719">
    <property type="entry name" value="Prot_kinase_dom"/>
</dbReference>
<dbReference type="PROSITE" id="PS50011">
    <property type="entry name" value="PROTEIN_KINASE_DOM"/>
    <property type="match status" value="1"/>
</dbReference>
<dbReference type="Gene3D" id="1.10.510.10">
    <property type="entry name" value="Transferase(Phosphotransferase) domain 1"/>
    <property type="match status" value="1"/>
</dbReference>
<dbReference type="PANTHER" id="PTHR44218">
    <property type="entry name" value="PROTEIN SPA1-RELATED 2"/>
    <property type="match status" value="1"/>
</dbReference>
<name>A0A8S0UJB9_OLEEU</name>
<keyword evidence="5" id="KW-0833">Ubl conjugation pathway</keyword>
<feature type="repeat" description="WD" evidence="9">
    <location>
        <begin position="709"/>
        <end position="742"/>
    </location>
</feature>
<sequence length="845" mass="94807">MGGSSKSGRQMSNSSRELSSSSDFDRNSRIIHARNIKSSGDNTTQESGFMSGGKGRERSLWPLTTRYRTQVGDSEDSASMGPLNKTVQSSDVNLRQWLDNPERKVDAPECLQIFLQIVDFVNLAHSQEIVVRNVRPSCFVISLFKRVSFIESVPFLDAGSDFLEDRSNSQAADIKGRVIYASEASDNERTEDYKYYFPMRQILLMESNWYSSPEELSGGTNSSASDIYQLGVLLFELFCTFSSLEEKSTTMASLKHRVLPPQLLLNWPKEASFCLWLLHPEPSSRPRMSEVLQSDFLNEPRDSIEEQEAAMELREKIEEQELLLEFLMVTQQRKQDAADSLHETISFISFDIEEVTKLLMALRAKGGSSMELGKNSTSGPERIITDDDDSGSSVSRKRFRQGLYNNNPEESGDQADEHQKSEMPSGPQGNVLSKSSRLMKNFRKLESAYLLTRRRSVKPVARPLTQHFPVSSNVRGSMAVTEKSSISNLSTKERYSESRQGGWVDTFLEGLSKYLSFSKLKVKADLKQGDLLNSSNLVCSLSFDRDGDFFATAGVNKKIKIFEYNSIINEDLDIHYPVVEMTSRSKLSNLCWNGYTKSLIASSNFEGVVQVWDVTRSHIFMEMKEHEQRIWSIDFSVADPKMLASGSDDGSVKLWNINQGVSVGTIRTKANVCCVQFPVDTGHSLAFGSADHRIYLYDLRNLKMPLCTLVGHNRTVSYVKFIDSSTLVSASTDNTLKLWDLSMCTSRVLDYPLQSFTGHLNIKNFVGLSVSEGYIATGSETNEVFVYHKAFPMPVLSFKFTGTDSLCVDNMDGTAQFISSVCWRGQSTTLVAANSMGHIKLLEMV</sequence>
<comment type="subcellular location">
    <subcellularLocation>
        <location evidence="1">Nucleus</location>
    </subcellularLocation>
</comment>
<dbReference type="InterPro" id="IPR019775">
    <property type="entry name" value="WD40_repeat_CS"/>
</dbReference>
<dbReference type="FunFam" id="2.130.10.10:FF:000090">
    <property type="entry name" value="E3 ubiquitin-protein ligase RFWD2 isoform X1"/>
    <property type="match status" value="1"/>
</dbReference>
<keyword evidence="4" id="KW-0677">Repeat</keyword>
<evidence type="ECO:0000259" key="12">
    <source>
        <dbReference type="PROSITE" id="PS50011"/>
    </source>
</evidence>
<dbReference type="Pfam" id="PF00400">
    <property type="entry name" value="WD40"/>
    <property type="match status" value="3"/>
</dbReference>
<accession>A0A8S0UJB9</accession>
<keyword evidence="3" id="KW-0808">Transferase</keyword>
<keyword evidence="14" id="KW-1185">Reference proteome</keyword>
<dbReference type="PANTHER" id="PTHR44218:SF1">
    <property type="entry name" value="PROTEIN SPA1-RELATED 3"/>
    <property type="match status" value="1"/>
</dbReference>
<dbReference type="GO" id="GO:0005634">
    <property type="term" value="C:nucleus"/>
    <property type="evidence" value="ECO:0007669"/>
    <property type="project" value="UniProtKB-SubCell"/>
</dbReference>
<dbReference type="InterPro" id="IPR015943">
    <property type="entry name" value="WD40/YVTN_repeat-like_dom_sf"/>
</dbReference>
<evidence type="ECO:0000256" key="2">
    <source>
        <dbReference type="ARBA" id="ARBA00022574"/>
    </source>
</evidence>
<protein>
    <submittedName>
        <fullName evidence="13">SPA1-RELATED 4-like isoform X1</fullName>
    </submittedName>
</protein>
<evidence type="ECO:0000313" key="14">
    <source>
        <dbReference type="Proteomes" id="UP000594638"/>
    </source>
</evidence>
<dbReference type="EMBL" id="CACTIH010007789">
    <property type="protein sequence ID" value="CAA3018151.1"/>
    <property type="molecule type" value="Genomic_DNA"/>
</dbReference>
<proteinExistence type="predicted"/>
<dbReference type="GO" id="GO:0009585">
    <property type="term" value="P:red, far-red light phototransduction"/>
    <property type="evidence" value="ECO:0007669"/>
    <property type="project" value="UniProtKB-KW"/>
</dbReference>
<feature type="domain" description="Protein kinase" evidence="12">
    <location>
        <begin position="1"/>
        <end position="297"/>
    </location>
</feature>
<dbReference type="SUPFAM" id="SSF50978">
    <property type="entry name" value="WD40 repeat-like"/>
    <property type="match status" value="1"/>
</dbReference>
<feature type="compositionally biased region" description="Low complexity" evidence="11">
    <location>
        <begin position="12"/>
        <end position="22"/>
    </location>
</feature>
<keyword evidence="2 9" id="KW-0853">WD repeat</keyword>
<dbReference type="OrthoDB" id="273771at2759"/>
<evidence type="ECO:0000256" key="1">
    <source>
        <dbReference type="ARBA" id="ARBA00004123"/>
    </source>
</evidence>
<evidence type="ECO:0000256" key="11">
    <source>
        <dbReference type="SAM" id="MobiDB-lite"/>
    </source>
</evidence>
<gene>
    <name evidence="13" type="ORF">OLEA9_A083912</name>
</gene>